<evidence type="ECO:0000313" key="3">
    <source>
        <dbReference type="Proteomes" id="UP001262410"/>
    </source>
</evidence>
<organism evidence="2 3">
    <name type="scientific">Inquilinus ginsengisoli</name>
    <dbReference type="NCBI Taxonomy" id="363840"/>
    <lineage>
        <taxon>Bacteria</taxon>
        <taxon>Pseudomonadati</taxon>
        <taxon>Pseudomonadota</taxon>
        <taxon>Alphaproteobacteria</taxon>
        <taxon>Rhodospirillales</taxon>
        <taxon>Rhodospirillaceae</taxon>
        <taxon>Inquilinus</taxon>
    </lineage>
</organism>
<feature type="signal peptide" evidence="1">
    <location>
        <begin position="1"/>
        <end position="21"/>
    </location>
</feature>
<feature type="chain" id="PRO_5045370960" description="DUF4189 domain-containing protein" evidence="1">
    <location>
        <begin position="22"/>
        <end position="84"/>
    </location>
</feature>
<gene>
    <name evidence="2" type="ORF">E9232_004628</name>
</gene>
<dbReference type="RefSeq" id="WP_309797872.1">
    <property type="nucleotide sequence ID" value="NZ_JAVDPW010000008.1"/>
</dbReference>
<evidence type="ECO:0000313" key="2">
    <source>
        <dbReference type="EMBL" id="MDR6292090.1"/>
    </source>
</evidence>
<evidence type="ECO:0008006" key="4">
    <source>
        <dbReference type="Google" id="ProtNLM"/>
    </source>
</evidence>
<dbReference type="EMBL" id="JAVDPW010000008">
    <property type="protein sequence ID" value="MDR6292090.1"/>
    <property type="molecule type" value="Genomic_DNA"/>
</dbReference>
<comment type="caution">
    <text evidence="2">The sequence shown here is derived from an EMBL/GenBank/DDBJ whole genome shotgun (WGS) entry which is preliminary data.</text>
</comment>
<sequence length="84" mass="9111">MRATRFVISLLALLAPGSALAMTTYVYCINDRIEVDPRDPQEMRSDRGDSEICIIGPSFDFGPDATRWVEANLKAGVGGACSCK</sequence>
<keyword evidence="3" id="KW-1185">Reference proteome</keyword>
<evidence type="ECO:0000256" key="1">
    <source>
        <dbReference type="SAM" id="SignalP"/>
    </source>
</evidence>
<accession>A0ABU1JTZ0</accession>
<keyword evidence="1" id="KW-0732">Signal</keyword>
<name>A0ABU1JTZ0_9PROT</name>
<dbReference type="Proteomes" id="UP001262410">
    <property type="component" value="Unassembled WGS sequence"/>
</dbReference>
<proteinExistence type="predicted"/>
<reference evidence="2 3" key="1">
    <citation type="submission" date="2023-07" db="EMBL/GenBank/DDBJ databases">
        <title>Sorghum-associated microbial communities from plants grown in Nebraska, USA.</title>
        <authorList>
            <person name="Schachtman D."/>
        </authorList>
    </citation>
    <scope>NUCLEOTIDE SEQUENCE [LARGE SCALE GENOMIC DNA]</scope>
    <source>
        <strain evidence="2 3">584</strain>
    </source>
</reference>
<protein>
    <recommendedName>
        <fullName evidence="4">DUF4189 domain-containing protein</fullName>
    </recommendedName>
</protein>